<name>A0A225VJM8_9STRA</name>
<feature type="region of interest" description="Disordered" evidence="1">
    <location>
        <begin position="388"/>
        <end position="421"/>
    </location>
</feature>
<feature type="compositionally biased region" description="Basic residues" evidence="1">
    <location>
        <begin position="242"/>
        <end position="251"/>
    </location>
</feature>
<feature type="region of interest" description="Disordered" evidence="1">
    <location>
        <begin position="163"/>
        <end position="258"/>
    </location>
</feature>
<gene>
    <name evidence="2" type="ORF">PHMEG_00022741</name>
</gene>
<dbReference type="AlphaFoldDB" id="A0A225VJM8"/>
<dbReference type="Proteomes" id="UP000198211">
    <property type="component" value="Unassembled WGS sequence"/>
</dbReference>
<reference evidence="3" key="1">
    <citation type="submission" date="2017-03" db="EMBL/GenBank/DDBJ databases">
        <title>Phytopthora megakarya and P. palmivora, two closely related causual agents of cacao black pod achieved similar genome size and gene model numbers by different mechanisms.</title>
        <authorList>
            <person name="Ali S."/>
            <person name="Shao J."/>
            <person name="Larry D.J."/>
            <person name="Kronmiller B."/>
            <person name="Shen D."/>
            <person name="Strem M.D."/>
            <person name="Melnick R.L."/>
            <person name="Guiltinan M.J."/>
            <person name="Tyler B.M."/>
            <person name="Meinhardt L.W."/>
            <person name="Bailey B.A."/>
        </authorList>
    </citation>
    <scope>NUCLEOTIDE SEQUENCE [LARGE SCALE GENOMIC DNA]</scope>
    <source>
        <strain evidence="3">zdho120</strain>
    </source>
</reference>
<feature type="compositionally biased region" description="Acidic residues" evidence="1">
    <location>
        <begin position="349"/>
        <end position="361"/>
    </location>
</feature>
<proteinExistence type="predicted"/>
<feature type="region of interest" description="Disordered" evidence="1">
    <location>
        <begin position="331"/>
        <end position="361"/>
    </location>
</feature>
<protein>
    <submittedName>
        <fullName evidence="2">Uncharacterized protein</fullName>
    </submittedName>
</protein>
<feature type="compositionally biased region" description="Basic and acidic residues" evidence="1">
    <location>
        <begin position="222"/>
        <end position="236"/>
    </location>
</feature>
<evidence type="ECO:0000313" key="2">
    <source>
        <dbReference type="EMBL" id="OWZ05209.1"/>
    </source>
</evidence>
<keyword evidence="3" id="KW-1185">Reference proteome</keyword>
<organism evidence="2 3">
    <name type="scientific">Phytophthora megakarya</name>
    <dbReference type="NCBI Taxonomy" id="4795"/>
    <lineage>
        <taxon>Eukaryota</taxon>
        <taxon>Sar</taxon>
        <taxon>Stramenopiles</taxon>
        <taxon>Oomycota</taxon>
        <taxon>Peronosporomycetes</taxon>
        <taxon>Peronosporales</taxon>
        <taxon>Peronosporaceae</taxon>
        <taxon>Phytophthora</taxon>
    </lineage>
</organism>
<dbReference type="EMBL" id="NBNE01004553">
    <property type="protein sequence ID" value="OWZ05209.1"/>
    <property type="molecule type" value="Genomic_DNA"/>
</dbReference>
<comment type="caution">
    <text evidence="2">The sequence shown here is derived from an EMBL/GenBank/DDBJ whole genome shotgun (WGS) entry which is preliminary data.</text>
</comment>
<sequence>MTSDFEDDIVHYEDSICGWEAEDFDDELIGRSRRKVASQTISKGSKQTLANSGVELPTLPQQQCRPRLAEPLREKKARVTNESRKINSGIGNQSLVHRNKRKHTHDPSPRTSILEENAAAAIAALGRQRRMKVVAAAMATNVPRKAGIVSVVSASFDEISDDYQEDEEKDYRQRADELPSSAPQKQQDKLPRIGERSTAPAGPIVNDKKTHPRLQLPLFDSIKQDCNETRLSRRIEPASNTPRRRRNRHQKASLLPSRDVSEVWESNFHPSQRRGPSPSKDLVTPLETSTSALVFSVGPTPVVVKQVHDTAEERLPYIHQSSKGSCLATATEVSNSSPDMSKVRGKENGEDDEKWSGDYDDPEATAKSMTGLIRALSTFAIVAKTSKASKGARRKRRRSKVQQSSYSHKILVYSPSPGEMNGTMNRTREGTIEASKIMEQAAKWVVGYD</sequence>
<feature type="compositionally biased region" description="Basic residues" evidence="1">
    <location>
        <begin position="390"/>
        <end position="400"/>
    </location>
</feature>
<accession>A0A225VJM8</accession>
<feature type="compositionally biased region" description="Basic and acidic residues" evidence="1">
    <location>
        <begin position="186"/>
        <end position="195"/>
    </location>
</feature>
<evidence type="ECO:0000313" key="3">
    <source>
        <dbReference type="Proteomes" id="UP000198211"/>
    </source>
</evidence>
<dbReference type="OrthoDB" id="129319at2759"/>
<evidence type="ECO:0000256" key="1">
    <source>
        <dbReference type="SAM" id="MobiDB-lite"/>
    </source>
</evidence>